<evidence type="ECO:0000256" key="3">
    <source>
        <dbReference type="ARBA" id="ARBA00012572"/>
    </source>
</evidence>
<dbReference type="InterPro" id="IPR013785">
    <property type="entry name" value="Aldolase_TIM"/>
</dbReference>
<dbReference type="Proteomes" id="UP000637695">
    <property type="component" value="Unassembled WGS sequence"/>
</dbReference>
<protein>
    <recommendedName>
        <fullName evidence="4 9">N-(5'-phosphoribosyl)anthranilate isomerase</fullName>
        <shortName evidence="9">PRAI</shortName>
        <ecNumber evidence="3 9">5.3.1.24</ecNumber>
    </recommendedName>
</protein>
<keyword evidence="5 9" id="KW-0028">Amino-acid biosynthesis</keyword>
<feature type="domain" description="N-(5'phosphoribosyl) anthranilate isomerase (PRAI)" evidence="10">
    <location>
        <begin position="4"/>
        <end position="223"/>
    </location>
</feature>
<dbReference type="CDD" id="cd00405">
    <property type="entry name" value="PRAI"/>
    <property type="match status" value="1"/>
</dbReference>
<comment type="similarity">
    <text evidence="9">Belongs to the TrpF family.</text>
</comment>
<accession>A0A917KAU8</accession>
<dbReference type="GO" id="GO:0004640">
    <property type="term" value="F:phosphoribosylanthranilate isomerase activity"/>
    <property type="evidence" value="ECO:0007669"/>
    <property type="project" value="UniProtKB-UniRule"/>
</dbReference>
<dbReference type="InterPro" id="IPR001240">
    <property type="entry name" value="PRAI_dom"/>
</dbReference>
<dbReference type="PANTHER" id="PTHR42894:SF1">
    <property type="entry name" value="N-(5'-PHOSPHORIBOSYL)ANTHRANILATE ISOMERASE"/>
    <property type="match status" value="1"/>
</dbReference>
<dbReference type="SUPFAM" id="SSF51366">
    <property type="entry name" value="Ribulose-phoshate binding barrel"/>
    <property type="match status" value="1"/>
</dbReference>
<dbReference type="AlphaFoldDB" id="A0A917KAU8"/>
<comment type="pathway">
    <text evidence="2 9">Amino-acid biosynthesis; L-tryptophan biosynthesis; L-tryptophan from chorismate: step 3/5.</text>
</comment>
<comment type="caution">
    <text evidence="11">The sequence shown here is derived from an EMBL/GenBank/DDBJ whole genome shotgun (WGS) entry which is preliminary data.</text>
</comment>
<keyword evidence="8 9" id="KW-0413">Isomerase</keyword>
<dbReference type="EMBL" id="BMOY01000022">
    <property type="protein sequence ID" value="GGJ07501.1"/>
    <property type="molecule type" value="Genomic_DNA"/>
</dbReference>
<evidence type="ECO:0000256" key="8">
    <source>
        <dbReference type="ARBA" id="ARBA00023235"/>
    </source>
</evidence>
<sequence length="235" mass="24709">MTQVKICGLRPGDDLSFTRHPSVTHIGVVFVPASRRYVAPAAARAITAAARDCRVLGVFVDEPVHVVREVIQTAGLHGCQLHGNEPPEVCAALRADGWTVWKALSVPPAVASQASVLADLVSKAAVYAPCVDALLFDAAPPQGAAPGVTGGYGQPWAWDVLPALVAGIARRVARLPAVWVAGGLNAKTIPNLLRVFRPDGIDVSSGAEVDGRKSLPKVNEILEVVNRFDAAERVP</sequence>
<comment type="catalytic activity">
    <reaction evidence="1 9">
        <text>N-(5-phospho-beta-D-ribosyl)anthranilate = 1-(2-carboxyphenylamino)-1-deoxy-D-ribulose 5-phosphate</text>
        <dbReference type="Rhea" id="RHEA:21540"/>
        <dbReference type="ChEBI" id="CHEBI:18277"/>
        <dbReference type="ChEBI" id="CHEBI:58613"/>
        <dbReference type="EC" id="5.3.1.24"/>
    </reaction>
</comment>
<evidence type="ECO:0000313" key="12">
    <source>
        <dbReference type="Proteomes" id="UP000637695"/>
    </source>
</evidence>
<name>A0A917KAU8_9BACL</name>
<evidence type="ECO:0000256" key="5">
    <source>
        <dbReference type="ARBA" id="ARBA00022605"/>
    </source>
</evidence>
<dbReference type="Gene3D" id="3.20.20.70">
    <property type="entry name" value="Aldolase class I"/>
    <property type="match status" value="1"/>
</dbReference>
<gene>
    <name evidence="9 11" type="primary">trpF</name>
    <name evidence="11" type="ORF">GCM10010885_15810</name>
</gene>
<dbReference type="InterPro" id="IPR044643">
    <property type="entry name" value="TrpF_fam"/>
</dbReference>
<dbReference type="HAMAP" id="MF_00135">
    <property type="entry name" value="PRAI"/>
    <property type="match status" value="1"/>
</dbReference>
<keyword evidence="7 9" id="KW-0057">Aromatic amino acid biosynthesis</keyword>
<dbReference type="EC" id="5.3.1.24" evidence="3 9"/>
<evidence type="ECO:0000313" key="11">
    <source>
        <dbReference type="EMBL" id="GGJ07501.1"/>
    </source>
</evidence>
<evidence type="ECO:0000256" key="9">
    <source>
        <dbReference type="HAMAP-Rule" id="MF_00135"/>
    </source>
</evidence>
<reference evidence="11" key="1">
    <citation type="journal article" date="2014" name="Int. J. Syst. Evol. Microbiol.">
        <title>Complete genome sequence of Corynebacterium casei LMG S-19264T (=DSM 44701T), isolated from a smear-ripened cheese.</title>
        <authorList>
            <consortium name="US DOE Joint Genome Institute (JGI-PGF)"/>
            <person name="Walter F."/>
            <person name="Albersmeier A."/>
            <person name="Kalinowski J."/>
            <person name="Ruckert C."/>
        </authorList>
    </citation>
    <scope>NUCLEOTIDE SEQUENCE</scope>
    <source>
        <strain evidence="11">JCM 18487</strain>
    </source>
</reference>
<evidence type="ECO:0000256" key="2">
    <source>
        <dbReference type="ARBA" id="ARBA00004664"/>
    </source>
</evidence>
<dbReference type="Pfam" id="PF00697">
    <property type="entry name" value="PRAI"/>
    <property type="match status" value="1"/>
</dbReference>
<evidence type="ECO:0000256" key="1">
    <source>
        <dbReference type="ARBA" id="ARBA00001164"/>
    </source>
</evidence>
<reference evidence="11" key="2">
    <citation type="submission" date="2020-09" db="EMBL/GenBank/DDBJ databases">
        <authorList>
            <person name="Sun Q."/>
            <person name="Ohkuma M."/>
        </authorList>
    </citation>
    <scope>NUCLEOTIDE SEQUENCE</scope>
    <source>
        <strain evidence="11">JCM 18487</strain>
    </source>
</reference>
<dbReference type="PANTHER" id="PTHR42894">
    <property type="entry name" value="N-(5'-PHOSPHORIBOSYL)ANTHRANILATE ISOMERASE"/>
    <property type="match status" value="1"/>
</dbReference>
<evidence type="ECO:0000256" key="7">
    <source>
        <dbReference type="ARBA" id="ARBA00023141"/>
    </source>
</evidence>
<keyword evidence="12" id="KW-1185">Reference proteome</keyword>
<keyword evidence="6 9" id="KW-0822">Tryptophan biosynthesis</keyword>
<dbReference type="RefSeq" id="WP_188882275.1">
    <property type="nucleotide sequence ID" value="NZ_BMOY01000022.1"/>
</dbReference>
<evidence type="ECO:0000259" key="10">
    <source>
        <dbReference type="Pfam" id="PF00697"/>
    </source>
</evidence>
<dbReference type="GO" id="GO:0000162">
    <property type="term" value="P:L-tryptophan biosynthetic process"/>
    <property type="evidence" value="ECO:0007669"/>
    <property type="project" value="UniProtKB-UniRule"/>
</dbReference>
<proteinExistence type="inferred from homology"/>
<organism evidence="11 12">
    <name type="scientific">Alicyclobacillus cellulosilyticus</name>
    <dbReference type="NCBI Taxonomy" id="1003997"/>
    <lineage>
        <taxon>Bacteria</taxon>
        <taxon>Bacillati</taxon>
        <taxon>Bacillota</taxon>
        <taxon>Bacilli</taxon>
        <taxon>Bacillales</taxon>
        <taxon>Alicyclobacillaceae</taxon>
        <taxon>Alicyclobacillus</taxon>
    </lineage>
</organism>
<evidence type="ECO:0000256" key="6">
    <source>
        <dbReference type="ARBA" id="ARBA00022822"/>
    </source>
</evidence>
<evidence type="ECO:0000256" key="4">
    <source>
        <dbReference type="ARBA" id="ARBA00022272"/>
    </source>
</evidence>
<dbReference type="InterPro" id="IPR011060">
    <property type="entry name" value="RibuloseP-bd_barrel"/>
</dbReference>